<evidence type="ECO:0000256" key="2">
    <source>
        <dbReference type="ARBA" id="ARBA00023316"/>
    </source>
</evidence>
<keyword evidence="3" id="KW-0472">Membrane</keyword>
<comment type="subcellular location">
    <subcellularLocation>
        <location evidence="3">Cell membrane</location>
        <topology evidence="3">Lipid-anchor</topology>
    </subcellularLocation>
</comment>
<dbReference type="GO" id="GO:0000270">
    <property type="term" value="P:peptidoglycan metabolic process"/>
    <property type="evidence" value="ECO:0007669"/>
    <property type="project" value="UniProtKB-UniRule"/>
</dbReference>
<dbReference type="Proteomes" id="UP000306753">
    <property type="component" value="Unassembled WGS sequence"/>
</dbReference>
<dbReference type="InterPro" id="IPR009009">
    <property type="entry name" value="RlpA-like_DPBB"/>
</dbReference>
<evidence type="ECO:0000259" key="5">
    <source>
        <dbReference type="Pfam" id="PF03330"/>
    </source>
</evidence>
<keyword evidence="2 3" id="KW-0961">Cell wall biogenesis/degradation</keyword>
<dbReference type="EMBL" id="QLAG01000001">
    <property type="protein sequence ID" value="TLX65322.1"/>
    <property type="molecule type" value="Genomic_DNA"/>
</dbReference>
<evidence type="ECO:0000313" key="7">
    <source>
        <dbReference type="Proteomes" id="UP000306753"/>
    </source>
</evidence>
<evidence type="ECO:0000256" key="1">
    <source>
        <dbReference type="ARBA" id="ARBA00023239"/>
    </source>
</evidence>
<dbReference type="PANTHER" id="PTHR34183">
    <property type="entry name" value="ENDOLYTIC PEPTIDOGLYCAN TRANSGLYCOSYLASE RLPA"/>
    <property type="match status" value="1"/>
</dbReference>
<dbReference type="GO" id="GO:0005886">
    <property type="term" value="C:plasma membrane"/>
    <property type="evidence" value="ECO:0007669"/>
    <property type="project" value="UniProtKB-SubCell"/>
</dbReference>
<name>A0A5R9QK17_9GAMM</name>
<dbReference type="RefSeq" id="WP_138410572.1">
    <property type="nucleotide sequence ID" value="NZ_QLAF01000007.1"/>
</dbReference>
<dbReference type="AlphaFoldDB" id="A0A5R9QK17"/>
<keyword evidence="3" id="KW-1003">Cell membrane</keyword>
<evidence type="ECO:0000256" key="4">
    <source>
        <dbReference type="RuleBase" id="RU003495"/>
    </source>
</evidence>
<dbReference type="InterPro" id="IPR012997">
    <property type="entry name" value="RplA"/>
</dbReference>
<dbReference type="Gene3D" id="2.40.40.10">
    <property type="entry name" value="RlpA-like domain"/>
    <property type="match status" value="1"/>
</dbReference>
<dbReference type="HAMAP" id="MF_02071">
    <property type="entry name" value="RlpA"/>
    <property type="match status" value="1"/>
</dbReference>
<comment type="caution">
    <text evidence="6">The sequence shown here is derived from an EMBL/GenBank/DDBJ whole genome shotgun (WGS) entry which is preliminary data.</text>
</comment>
<comment type="similarity">
    <text evidence="3 4">Belongs to the RlpA family.</text>
</comment>
<proteinExistence type="inferred from homology"/>
<protein>
    <recommendedName>
        <fullName evidence="3">Endolytic peptidoglycan transglycosylase RlpA</fullName>
        <ecNumber evidence="3">4.2.2.-</ecNumber>
    </recommendedName>
</protein>
<dbReference type="GO" id="GO:0071555">
    <property type="term" value="P:cell wall organization"/>
    <property type="evidence" value="ECO:0007669"/>
    <property type="project" value="UniProtKB-KW"/>
</dbReference>
<comment type="function">
    <text evidence="3">Lytic transglycosylase with a strong preference for naked glycan strands that lack stem peptides.</text>
</comment>
<keyword evidence="3 6" id="KW-0449">Lipoprotein</keyword>
<gene>
    <name evidence="3" type="primary">rlpA</name>
    <name evidence="6" type="ORF">DN820_00155</name>
</gene>
<dbReference type="CDD" id="cd22268">
    <property type="entry name" value="DPBB_RlpA-like"/>
    <property type="match status" value="1"/>
</dbReference>
<dbReference type="InterPro" id="IPR036908">
    <property type="entry name" value="RlpA-like_sf"/>
</dbReference>
<dbReference type="Pfam" id="PF03330">
    <property type="entry name" value="DPBB_1"/>
    <property type="match status" value="1"/>
</dbReference>
<evidence type="ECO:0000256" key="3">
    <source>
        <dbReference type="HAMAP-Rule" id="MF_02071"/>
    </source>
</evidence>
<feature type="domain" description="RlpA-like protein double-psi beta-barrel" evidence="5">
    <location>
        <begin position="43"/>
        <end position="132"/>
    </location>
</feature>
<evidence type="ECO:0000313" key="6">
    <source>
        <dbReference type="EMBL" id="TLX65322.1"/>
    </source>
</evidence>
<accession>A0A5R9QK17</accession>
<dbReference type="PROSITE" id="PS51257">
    <property type="entry name" value="PROKAR_LIPOPROTEIN"/>
    <property type="match status" value="1"/>
</dbReference>
<keyword evidence="3" id="KW-0564">Palmitate</keyword>
<dbReference type="NCBIfam" id="TIGR00413">
    <property type="entry name" value="rlpA"/>
    <property type="match status" value="1"/>
</dbReference>
<reference evidence="6 7" key="1">
    <citation type="journal article" date="2017" name="Eur. J. Clin. Microbiol. Infect. Dis.">
        <title>Uncommonly isolated clinical Pseudomonas: identification and phylogenetic assignation.</title>
        <authorList>
            <person name="Mulet M."/>
            <person name="Gomila M."/>
            <person name="Ramirez A."/>
            <person name="Cardew S."/>
            <person name="Moore E.R."/>
            <person name="Lalucat J."/>
            <person name="Garcia-Valdes E."/>
        </authorList>
    </citation>
    <scope>NUCLEOTIDE SEQUENCE [LARGE SCALE GENOMIC DNA]</scope>
    <source>
        <strain evidence="6 7">SD129</strain>
    </source>
</reference>
<keyword evidence="7" id="KW-1185">Reference proteome</keyword>
<dbReference type="InterPro" id="IPR034718">
    <property type="entry name" value="RlpA"/>
</dbReference>
<dbReference type="PANTHER" id="PTHR34183:SF8">
    <property type="entry name" value="ENDOLYTIC PEPTIDOGLYCAN TRANSGLYCOSYLASE RLPA-RELATED"/>
    <property type="match status" value="1"/>
</dbReference>
<dbReference type="SUPFAM" id="SSF50685">
    <property type="entry name" value="Barwin-like endoglucanases"/>
    <property type="match status" value="1"/>
</dbReference>
<dbReference type="GO" id="GO:0008932">
    <property type="term" value="F:lytic endotransglycosylase activity"/>
    <property type="evidence" value="ECO:0007669"/>
    <property type="project" value="UniProtKB-UniRule"/>
</dbReference>
<organism evidence="6 7">
    <name type="scientific">Stutzerimonas nosocomialis</name>
    <dbReference type="NCBI Taxonomy" id="1056496"/>
    <lineage>
        <taxon>Bacteria</taxon>
        <taxon>Pseudomonadati</taxon>
        <taxon>Pseudomonadota</taxon>
        <taxon>Gammaproteobacteria</taxon>
        <taxon>Pseudomonadales</taxon>
        <taxon>Pseudomonadaceae</taxon>
        <taxon>Stutzerimonas</taxon>
    </lineage>
</organism>
<keyword evidence="1 3" id="KW-0456">Lyase</keyword>
<sequence>MLRAITLATLTTLLLAGCTTHEPVERPPASVPAPAPAPATYSAEGLASFYGKQHHGKRTANGETFDQHAMTAAHRTLPFGTWVRVTHLASGRSVEVRINDRGPYGRGRIIDLSHKAAAELGIVRQGVSRVRIEQLDR</sequence>
<dbReference type="EC" id="4.2.2.-" evidence="3"/>